<dbReference type="OMA" id="CKDVFEP"/>
<dbReference type="InterPro" id="IPR004843">
    <property type="entry name" value="Calcineurin-like_PHP"/>
</dbReference>
<dbReference type="Pfam" id="PF00149">
    <property type="entry name" value="Metallophos"/>
    <property type="match status" value="1"/>
</dbReference>
<accession>T1KY41</accession>
<dbReference type="EC" id="3.1.3.2" evidence="3"/>
<dbReference type="InterPro" id="IPR008963">
    <property type="entry name" value="Purple_acid_Pase-like_N"/>
</dbReference>
<organism evidence="7 8">
    <name type="scientific">Tetranychus urticae</name>
    <name type="common">Two-spotted spider mite</name>
    <dbReference type="NCBI Taxonomy" id="32264"/>
    <lineage>
        <taxon>Eukaryota</taxon>
        <taxon>Metazoa</taxon>
        <taxon>Ecdysozoa</taxon>
        <taxon>Arthropoda</taxon>
        <taxon>Chelicerata</taxon>
        <taxon>Arachnida</taxon>
        <taxon>Acari</taxon>
        <taxon>Acariformes</taxon>
        <taxon>Trombidiformes</taxon>
        <taxon>Prostigmata</taxon>
        <taxon>Eleutherengona</taxon>
        <taxon>Raphignathae</taxon>
        <taxon>Tetranychoidea</taxon>
        <taxon>Tetranychidae</taxon>
        <taxon>Tetranychus</taxon>
    </lineage>
</organism>
<dbReference type="EnsemblMetazoa" id="tetur26g02380.1">
    <property type="protein sequence ID" value="tetur26g02380.1"/>
    <property type="gene ID" value="tetur26g02380"/>
</dbReference>
<feature type="domain" description="Calcineurin-like phosphoesterase" evidence="4">
    <location>
        <begin position="132"/>
        <end position="340"/>
    </location>
</feature>
<dbReference type="PANTHER" id="PTHR45867">
    <property type="entry name" value="PURPLE ACID PHOSPHATASE"/>
    <property type="match status" value="1"/>
</dbReference>
<dbReference type="InterPro" id="IPR003961">
    <property type="entry name" value="FN3_dom"/>
</dbReference>
<feature type="domain" description="Purple acid phosphatase N-terminal" evidence="6">
    <location>
        <begin position="31"/>
        <end position="122"/>
    </location>
</feature>
<dbReference type="OrthoDB" id="6479584at2759"/>
<dbReference type="EMBL" id="CAEY01000699">
    <property type="status" value="NOT_ANNOTATED_CDS"/>
    <property type="molecule type" value="Genomic_DNA"/>
</dbReference>
<proteinExistence type="inferred from homology"/>
<reference evidence="8" key="1">
    <citation type="submission" date="2011-08" db="EMBL/GenBank/DDBJ databases">
        <authorList>
            <person name="Rombauts S."/>
        </authorList>
    </citation>
    <scope>NUCLEOTIDE SEQUENCE</scope>
    <source>
        <strain evidence="8">London</strain>
    </source>
</reference>
<protein>
    <recommendedName>
        <fullName evidence="3">Purple acid phosphatase</fullName>
        <ecNumber evidence="3">3.1.3.2</ecNumber>
    </recommendedName>
</protein>
<evidence type="ECO:0000259" key="4">
    <source>
        <dbReference type="Pfam" id="PF00149"/>
    </source>
</evidence>
<dbReference type="GO" id="GO:0003993">
    <property type="term" value="F:acid phosphatase activity"/>
    <property type="evidence" value="ECO:0007669"/>
    <property type="project" value="UniProtKB-EC"/>
</dbReference>
<evidence type="ECO:0000256" key="2">
    <source>
        <dbReference type="ARBA" id="ARBA00023180"/>
    </source>
</evidence>
<feature type="domain" description="Purple acid phosphatase C-terminal" evidence="5">
    <location>
        <begin position="366"/>
        <end position="427"/>
    </location>
</feature>
<feature type="chain" id="PRO_5005147097" description="Purple acid phosphatase" evidence="3">
    <location>
        <begin position="20"/>
        <end position="447"/>
    </location>
</feature>
<dbReference type="eggNOG" id="KOG1378">
    <property type="taxonomic scope" value="Eukaryota"/>
</dbReference>
<keyword evidence="1 3" id="KW-0732">Signal</keyword>
<dbReference type="Pfam" id="PF14008">
    <property type="entry name" value="Metallophos_C"/>
    <property type="match status" value="1"/>
</dbReference>
<keyword evidence="8" id="KW-1185">Reference proteome</keyword>
<dbReference type="Gene3D" id="2.60.40.380">
    <property type="entry name" value="Purple acid phosphatase-like, N-terminal"/>
    <property type="match status" value="1"/>
</dbReference>
<dbReference type="CDD" id="cd00839">
    <property type="entry name" value="MPP_PAPs"/>
    <property type="match status" value="1"/>
</dbReference>
<reference evidence="7" key="2">
    <citation type="submission" date="2015-06" db="UniProtKB">
        <authorList>
            <consortium name="EnsemblMetazoa"/>
        </authorList>
    </citation>
    <scope>IDENTIFICATION</scope>
</reference>
<evidence type="ECO:0000313" key="7">
    <source>
        <dbReference type="EnsemblMetazoa" id="tetur26g02380.1"/>
    </source>
</evidence>
<keyword evidence="2" id="KW-0325">Glycoprotein</keyword>
<keyword evidence="3" id="KW-0378">Hydrolase</keyword>
<dbReference type="Proteomes" id="UP000015104">
    <property type="component" value="Unassembled WGS sequence"/>
</dbReference>
<evidence type="ECO:0000259" key="6">
    <source>
        <dbReference type="Pfam" id="PF16656"/>
    </source>
</evidence>
<dbReference type="Pfam" id="PF16656">
    <property type="entry name" value="Pur_ac_phosph_N"/>
    <property type="match status" value="1"/>
</dbReference>
<evidence type="ECO:0000313" key="8">
    <source>
        <dbReference type="Proteomes" id="UP000015104"/>
    </source>
</evidence>
<evidence type="ECO:0000256" key="1">
    <source>
        <dbReference type="ARBA" id="ARBA00022729"/>
    </source>
</evidence>
<dbReference type="SUPFAM" id="SSF49363">
    <property type="entry name" value="Purple acid phosphatase, N-terminal domain"/>
    <property type="match status" value="1"/>
</dbReference>
<dbReference type="CDD" id="cd00063">
    <property type="entry name" value="FN3"/>
    <property type="match status" value="1"/>
</dbReference>
<sequence>MYFVSLFVLFATINGLVLASFEQDGVVSQQPEQVHLSLGSNPSEMVATWTTFNSAGQPIVEYGIKKLDKTAKGQSTEFVDGGSEARSMFIHRVTMKNLVPGQTYIYHVGSEFGWSPIFWFTTIKNGSDWSPRLAIFGDLGNDNAKTLPRLQEDAQSGQFDAIIHVGDFAYNLDTDNARVGDQFMRQIEPIAAYVPYMTAVGNHEQAYNFSNYVNRFSMVDSKTGEINNHFYSYDVGPVHFITFSTEFYFFTNYGRSQLHTQFEWIKNDLIEATKPENRALRPWIVTIGHRAMYCNLHFPNYTECLNRQTNFRKGDSEFPGLEDLFYQYGVDLEIWAHEHLYERLWPIYDEQVYNGSLSEPYTNPGAPVHITTGSAGCYEGIEYNVMEQAEWSAKRIYDYGFSIVTIHNSTHLSFEQLSAEKGHKVVDKFTLIKDNHDSYETRKLTSS</sequence>
<comment type="similarity">
    <text evidence="3">Belongs to the metallophosphoesterase superfamily. Purple acid phosphatase family.</text>
</comment>
<dbReference type="Gene3D" id="3.60.21.10">
    <property type="match status" value="1"/>
</dbReference>
<dbReference type="InterPro" id="IPR015914">
    <property type="entry name" value="PAPs_N"/>
</dbReference>
<dbReference type="AlphaFoldDB" id="T1KY41"/>
<dbReference type="HOGENOM" id="CLU_013387_5_0_1"/>
<comment type="catalytic activity">
    <reaction evidence="3">
        <text>a phosphate monoester + H2O = an alcohol + phosphate</text>
        <dbReference type="Rhea" id="RHEA:15017"/>
        <dbReference type="ChEBI" id="CHEBI:15377"/>
        <dbReference type="ChEBI" id="CHEBI:30879"/>
        <dbReference type="ChEBI" id="CHEBI:43474"/>
        <dbReference type="ChEBI" id="CHEBI:67140"/>
        <dbReference type="EC" id="3.1.3.2"/>
    </reaction>
</comment>
<dbReference type="SUPFAM" id="SSF56300">
    <property type="entry name" value="Metallo-dependent phosphatases"/>
    <property type="match status" value="1"/>
</dbReference>
<dbReference type="PANTHER" id="PTHR45867:SF3">
    <property type="entry name" value="ACID PHOSPHATASE TYPE 7"/>
    <property type="match status" value="1"/>
</dbReference>
<evidence type="ECO:0000259" key="5">
    <source>
        <dbReference type="Pfam" id="PF14008"/>
    </source>
</evidence>
<dbReference type="STRING" id="32264.T1KY41"/>
<gene>
    <name evidence="7" type="primary">107368333</name>
</gene>
<dbReference type="KEGG" id="tut:107368333"/>
<dbReference type="GO" id="GO:0046872">
    <property type="term" value="F:metal ion binding"/>
    <property type="evidence" value="ECO:0007669"/>
    <property type="project" value="InterPro"/>
</dbReference>
<feature type="signal peptide" evidence="3">
    <location>
        <begin position="1"/>
        <end position="19"/>
    </location>
</feature>
<dbReference type="InterPro" id="IPR025733">
    <property type="entry name" value="PAPs_C"/>
</dbReference>
<evidence type="ECO:0000256" key="3">
    <source>
        <dbReference type="RuleBase" id="RU361203"/>
    </source>
</evidence>
<dbReference type="InterPro" id="IPR029052">
    <property type="entry name" value="Metallo-depent_PP-like"/>
</dbReference>
<name>T1KY41_TETUR</name>
<dbReference type="InterPro" id="IPR041792">
    <property type="entry name" value="MPP_PAP"/>
</dbReference>